<evidence type="ECO:0000313" key="4">
    <source>
        <dbReference type="Proteomes" id="UP000176631"/>
    </source>
</evidence>
<protein>
    <submittedName>
        <fullName evidence="3">Uncharacterized protein</fullName>
    </submittedName>
</protein>
<feature type="transmembrane region" description="Helical" evidence="2">
    <location>
        <begin position="23"/>
        <end position="44"/>
    </location>
</feature>
<keyword evidence="2" id="KW-0812">Transmembrane</keyword>
<evidence type="ECO:0000313" key="3">
    <source>
        <dbReference type="EMBL" id="OGY24300.1"/>
    </source>
</evidence>
<dbReference type="AlphaFoldDB" id="A0A1G1W9T4"/>
<dbReference type="STRING" id="1802593.A2172_00320"/>
<dbReference type="EMBL" id="MHCP01000014">
    <property type="protein sequence ID" value="OGY24300.1"/>
    <property type="molecule type" value="Genomic_DNA"/>
</dbReference>
<keyword evidence="1" id="KW-0175">Coiled coil</keyword>
<sequence>MLFKKQRPKTFEISNVNSNRKKIIFWIEIVAVFTLISGICFSFLNVKNFDFSKFLETIKSSSGLKKDEAESRELTFLDKARNSIDKKLLSITELKETPEVLSIKSREGIDVFISKNKDLETQVKTLQTVLSKAKIEKREVLLVDFRFDKLTVRYK</sequence>
<proteinExistence type="predicted"/>
<comment type="caution">
    <text evidence="3">The sequence shown here is derived from an EMBL/GenBank/DDBJ whole genome shotgun (WGS) entry which is preliminary data.</text>
</comment>
<evidence type="ECO:0000256" key="2">
    <source>
        <dbReference type="SAM" id="Phobius"/>
    </source>
</evidence>
<accession>A0A1G1W9T4</accession>
<gene>
    <name evidence="3" type="ORF">A2172_00320</name>
</gene>
<feature type="coiled-coil region" evidence="1">
    <location>
        <begin position="77"/>
        <end position="136"/>
    </location>
</feature>
<organism evidence="3 4">
    <name type="scientific">Candidatus Woykebacteria bacterium RBG_13_40_15</name>
    <dbReference type="NCBI Taxonomy" id="1802593"/>
    <lineage>
        <taxon>Bacteria</taxon>
        <taxon>Candidatus Woykeibacteriota</taxon>
    </lineage>
</organism>
<name>A0A1G1W9T4_9BACT</name>
<keyword evidence="2" id="KW-0472">Membrane</keyword>
<reference evidence="3 4" key="1">
    <citation type="journal article" date="2016" name="Nat. Commun.">
        <title>Thousands of microbial genomes shed light on interconnected biogeochemical processes in an aquifer system.</title>
        <authorList>
            <person name="Anantharaman K."/>
            <person name="Brown C.T."/>
            <person name="Hug L.A."/>
            <person name="Sharon I."/>
            <person name="Castelle C.J."/>
            <person name="Probst A.J."/>
            <person name="Thomas B.C."/>
            <person name="Singh A."/>
            <person name="Wilkins M.J."/>
            <person name="Karaoz U."/>
            <person name="Brodie E.L."/>
            <person name="Williams K.H."/>
            <person name="Hubbard S.S."/>
            <person name="Banfield J.F."/>
        </authorList>
    </citation>
    <scope>NUCLEOTIDE SEQUENCE [LARGE SCALE GENOMIC DNA]</scope>
</reference>
<evidence type="ECO:0000256" key="1">
    <source>
        <dbReference type="SAM" id="Coils"/>
    </source>
</evidence>
<keyword evidence="2" id="KW-1133">Transmembrane helix</keyword>
<dbReference type="Proteomes" id="UP000176631">
    <property type="component" value="Unassembled WGS sequence"/>
</dbReference>